<dbReference type="EMBL" id="BGZK01000043">
    <property type="protein sequence ID" value="GBP10965.1"/>
    <property type="molecule type" value="Genomic_DNA"/>
</dbReference>
<dbReference type="Proteomes" id="UP000299102">
    <property type="component" value="Unassembled WGS sequence"/>
</dbReference>
<organism evidence="2 3">
    <name type="scientific">Eumeta variegata</name>
    <name type="common">Bagworm moth</name>
    <name type="synonym">Eumeta japonica</name>
    <dbReference type="NCBI Taxonomy" id="151549"/>
    <lineage>
        <taxon>Eukaryota</taxon>
        <taxon>Metazoa</taxon>
        <taxon>Ecdysozoa</taxon>
        <taxon>Arthropoda</taxon>
        <taxon>Hexapoda</taxon>
        <taxon>Insecta</taxon>
        <taxon>Pterygota</taxon>
        <taxon>Neoptera</taxon>
        <taxon>Endopterygota</taxon>
        <taxon>Lepidoptera</taxon>
        <taxon>Glossata</taxon>
        <taxon>Ditrysia</taxon>
        <taxon>Tineoidea</taxon>
        <taxon>Psychidae</taxon>
        <taxon>Oiketicinae</taxon>
        <taxon>Eumeta</taxon>
    </lineage>
</organism>
<evidence type="ECO:0000313" key="3">
    <source>
        <dbReference type="Proteomes" id="UP000299102"/>
    </source>
</evidence>
<feature type="region of interest" description="Disordered" evidence="1">
    <location>
        <begin position="1"/>
        <end position="24"/>
    </location>
</feature>
<protein>
    <submittedName>
        <fullName evidence="2">Uncharacterized protein</fullName>
    </submittedName>
</protein>
<dbReference type="OrthoDB" id="6258237at2759"/>
<evidence type="ECO:0000313" key="2">
    <source>
        <dbReference type="EMBL" id="GBP10965.1"/>
    </source>
</evidence>
<comment type="caution">
    <text evidence="2">The sequence shown here is derived from an EMBL/GenBank/DDBJ whole genome shotgun (WGS) entry which is preliminary data.</text>
</comment>
<gene>
    <name evidence="2" type="ORF">EVAR_5523_1</name>
</gene>
<sequence>MAPETVVTVEHNKPSPQAPPQQDGGGLDWLKINVAYFKTPPGILKIIQLVIRVCIPVYDIRRAVASAASAALRPGLRTTLHICTFVRRRRSVGSALRRLCAGCGARRGAGLGNRLRPLTKNAEVAPRDILPHIRPLSFCLNNVM</sequence>
<accession>A0A4C1T9W7</accession>
<name>A0A4C1T9W7_EUMVA</name>
<dbReference type="AlphaFoldDB" id="A0A4C1T9W7"/>
<evidence type="ECO:0000256" key="1">
    <source>
        <dbReference type="SAM" id="MobiDB-lite"/>
    </source>
</evidence>
<keyword evidence="3" id="KW-1185">Reference proteome</keyword>
<proteinExistence type="predicted"/>
<reference evidence="2 3" key="1">
    <citation type="journal article" date="2019" name="Commun. Biol.">
        <title>The bagworm genome reveals a unique fibroin gene that provides high tensile strength.</title>
        <authorList>
            <person name="Kono N."/>
            <person name="Nakamura H."/>
            <person name="Ohtoshi R."/>
            <person name="Tomita M."/>
            <person name="Numata K."/>
            <person name="Arakawa K."/>
        </authorList>
    </citation>
    <scope>NUCLEOTIDE SEQUENCE [LARGE SCALE GENOMIC DNA]</scope>
</reference>